<comment type="caution">
    <text evidence="1">The sequence shown here is derived from an EMBL/GenBank/DDBJ whole genome shotgun (WGS) entry which is preliminary data.</text>
</comment>
<evidence type="ECO:0000313" key="1">
    <source>
        <dbReference type="EMBL" id="GBN28736.1"/>
    </source>
</evidence>
<reference evidence="1 2" key="1">
    <citation type="journal article" date="2019" name="Sci. Rep.">
        <title>Orb-weaving spider Araneus ventricosus genome elucidates the spidroin gene catalogue.</title>
        <authorList>
            <person name="Kono N."/>
            <person name="Nakamura H."/>
            <person name="Ohtoshi R."/>
            <person name="Moran D.A.P."/>
            <person name="Shinohara A."/>
            <person name="Yoshida Y."/>
            <person name="Fujiwara M."/>
            <person name="Mori M."/>
            <person name="Tomita M."/>
            <person name="Arakawa K."/>
        </authorList>
    </citation>
    <scope>NUCLEOTIDE SEQUENCE [LARGE SCALE GENOMIC DNA]</scope>
</reference>
<dbReference type="AlphaFoldDB" id="A0A4Y2MSZ2"/>
<protein>
    <submittedName>
        <fullName evidence="1">Uncharacterized protein</fullName>
    </submittedName>
</protein>
<proteinExistence type="predicted"/>
<keyword evidence="2" id="KW-1185">Reference proteome</keyword>
<sequence length="176" mass="19841">MCRLVSFVNKCYVVYERYINTSARGDGQSDERDSTSICAMGLISEQMGISQSSATRNLRDSKWRSYKLQMLQYLTKDDLTRTKQHSQNIVPDVALNSGIHSEVALKRAVYCTEDNTLLKGVYTDSLVHSQDIVPDVVLNSGIHSEVAMRRAVYCAEDNTLLFSGQLRNGVYTMIAW</sequence>
<name>A0A4Y2MSZ2_ARAVE</name>
<organism evidence="1 2">
    <name type="scientific">Araneus ventricosus</name>
    <name type="common">Orbweaver spider</name>
    <name type="synonym">Epeira ventricosa</name>
    <dbReference type="NCBI Taxonomy" id="182803"/>
    <lineage>
        <taxon>Eukaryota</taxon>
        <taxon>Metazoa</taxon>
        <taxon>Ecdysozoa</taxon>
        <taxon>Arthropoda</taxon>
        <taxon>Chelicerata</taxon>
        <taxon>Arachnida</taxon>
        <taxon>Araneae</taxon>
        <taxon>Araneomorphae</taxon>
        <taxon>Entelegynae</taxon>
        <taxon>Araneoidea</taxon>
        <taxon>Araneidae</taxon>
        <taxon>Araneus</taxon>
    </lineage>
</organism>
<feature type="non-terminal residue" evidence="1">
    <location>
        <position position="176"/>
    </location>
</feature>
<gene>
    <name evidence="1" type="ORF">AVEN_73037_1</name>
</gene>
<evidence type="ECO:0000313" key="2">
    <source>
        <dbReference type="Proteomes" id="UP000499080"/>
    </source>
</evidence>
<accession>A0A4Y2MSZ2</accession>
<dbReference type="Proteomes" id="UP000499080">
    <property type="component" value="Unassembled WGS sequence"/>
</dbReference>
<dbReference type="EMBL" id="BGPR01124103">
    <property type="protein sequence ID" value="GBN28736.1"/>
    <property type="molecule type" value="Genomic_DNA"/>
</dbReference>